<dbReference type="Pfam" id="PF01425">
    <property type="entry name" value="Amidase"/>
    <property type="match status" value="1"/>
</dbReference>
<accession>A0A1T4KL00</accession>
<reference evidence="9 10" key="1">
    <citation type="submission" date="2017-02" db="EMBL/GenBank/DDBJ databases">
        <authorList>
            <person name="Peterson S.W."/>
        </authorList>
    </citation>
    <scope>NUCLEOTIDE SEQUENCE [LARGE SCALE GENOMIC DNA]</scope>
    <source>
        <strain evidence="9 10">ATCC 700028</strain>
    </source>
</reference>
<dbReference type="InterPro" id="IPR023631">
    <property type="entry name" value="Amidase_dom"/>
</dbReference>
<feature type="active site" description="Acyl-ester intermediate" evidence="7">
    <location>
        <position position="180"/>
    </location>
</feature>
<protein>
    <recommendedName>
        <fullName evidence="7">Glutamyl-tRNA(Gln) amidotransferase subunit A</fullName>
        <shortName evidence="7">Glu-ADT subunit A</shortName>
        <ecNumber evidence="7">6.3.5.7</ecNumber>
    </recommendedName>
</protein>
<dbReference type="SUPFAM" id="SSF75304">
    <property type="entry name" value="Amidase signature (AS) enzymes"/>
    <property type="match status" value="1"/>
</dbReference>
<evidence type="ECO:0000313" key="9">
    <source>
        <dbReference type="EMBL" id="SJZ43080.1"/>
    </source>
</evidence>
<comment type="function">
    <text evidence="7">Allows the formation of correctly charged Gln-tRNA(Gln) through the transamidation of misacylated Glu-tRNA(Gln) in organisms which lack glutaminyl-tRNA synthetase. The reaction takes place in the presence of glutamine and ATP through an activated gamma-phospho-Glu-tRNA(Gln).</text>
</comment>
<gene>
    <name evidence="7" type="primary">gatA</name>
    <name evidence="9" type="ORF">SAMN02745174_00482</name>
</gene>
<dbReference type="PROSITE" id="PS00571">
    <property type="entry name" value="AMIDASES"/>
    <property type="match status" value="1"/>
</dbReference>
<dbReference type="GO" id="GO:0005524">
    <property type="term" value="F:ATP binding"/>
    <property type="evidence" value="ECO:0007669"/>
    <property type="project" value="UniProtKB-KW"/>
</dbReference>
<keyword evidence="10" id="KW-1185">Reference proteome</keyword>
<dbReference type="HAMAP" id="MF_00120">
    <property type="entry name" value="GatA"/>
    <property type="match status" value="1"/>
</dbReference>
<feature type="active site" description="Charge relay system" evidence="7">
    <location>
        <position position="156"/>
    </location>
</feature>
<dbReference type="InterPro" id="IPR036928">
    <property type="entry name" value="AS_sf"/>
</dbReference>
<dbReference type="Proteomes" id="UP000191153">
    <property type="component" value="Unassembled WGS sequence"/>
</dbReference>
<dbReference type="InterPro" id="IPR000120">
    <property type="entry name" value="Amidase"/>
</dbReference>
<dbReference type="PANTHER" id="PTHR11895:SF151">
    <property type="entry name" value="GLUTAMYL-TRNA(GLN) AMIDOTRANSFERASE SUBUNIT A"/>
    <property type="match status" value="1"/>
</dbReference>
<evidence type="ECO:0000256" key="5">
    <source>
        <dbReference type="ARBA" id="ARBA00022917"/>
    </source>
</evidence>
<evidence type="ECO:0000256" key="7">
    <source>
        <dbReference type="HAMAP-Rule" id="MF_00120"/>
    </source>
</evidence>
<feature type="active site" description="Charge relay system" evidence="7">
    <location>
        <position position="80"/>
    </location>
</feature>
<evidence type="ECO:0000256" key="4">
    <source>
        <dbReference type="ARBA" id="ARBA00022840"/>
    </source>
</evidence>
<comment type="catalytic activity">
    <reaction evidence="6 7">
        <text>L-glutamyl-tRNA(Gln) + L-glutamine + ATP + H2O = L-glutaminyl-tRNA(Gln) + L-glutamate + ADP + phosphate + H(+)</text>
        <dbReference type="Rhea" id="RHEA:17521"/>
        <dbReference type="Rhea" id="RHEA-COMP:9681"/>
        <dbReference type="Rhea" id="RHEA-COMP:9684"/>
        <dbReference type="ChEBI" id="CHEBI:15377"/>
        <dbReference type="ChEBI" id="CHEBI:15378"/>
        <dbReference type="ChEBI" id="CHEBI:29985"/>
        <dbReference type="ChEBI" id="CHEBI:30616"/>
        <dbReference type="ChEBI" id="CHEBI:43474"/>
        <dbReference type="ChEBI" id="CHEBI:58359"/>
        <dbReference type="ChEBI" id="CHEBI:78520"/>
        <dbReference type="ChEBI" id="CHEBI:78521"/>
        <dbReference type="ChEBI" id="CHEBI:456216"/>
        <dbReference type="EC" id="6.3.5.7"/>
    </reaction>
</comment>
<keyword evidence="5 7" id="KW-0648">Protein biosynthesis</keyword>
<evidence type="ECO:0000313" key="10">
    <source>
        <dbReference type="Proteomes" id="UP000191153"/>
    </source>
</evidence>
<evidence type="ECO:0000256" key="6">
    <source>
        <dbReference type="ARBA" id="ARBA00047407"/>
    </source>
</evidence>
<organism evidence="9 10">
    <name type="scientific">Cetobacterium ceti</name>
    <dbReference type="NCBI Taxonomy" id="180163"/>
    <lineage>
        <taxon>Bacteria</taxon>
        <taxon>Fusobacteriati</taxon>
        <taxon>Fusobacteriota</taxon>
        <taxon>Fusobacteriia</taxon>
        <taxon>Fusobacteriales</taxon>
        <taxon>Fusobacteriaceae</taxon>
        <taxon>Cetobacterium</taxon>
    </lineage>
</organism>
<evidence type="ECO:0000256" key="1">
    <source>
        <dbReference type="ARBA" id="ARBA00008069"/>
    </source>
</evidence>
<dbReference type="OrthoDB" id="9811471at2"/>
<name>A0A1T4KL00_9FUSO</name>
<dbReference type="RefSeq" id="WP_078693018.1">
    <property type="nucleotide sequence ID" value="NZ_FUWX01000005.1"/>
</dbReference>
<dbReference type="NCBIfam" id="TIGR00132">
    <property type="entry name" value="gatA"/>
    <property type="match status" value="1"/>
</dbReference>
<dbReference type="Gene3D" id="3.90.1300.10">
    <property type="entry name" value="Amidase signature (AS) domain"/>
    <property type="match status" value="1"/>
</dbReference>
<comment type="subunit">
    <text evidence="7">Heterotrimer of A, B and C subunits.</text>
</comment>
<evidence type="ECO:0000256" key="2">
    <source>
        <dbReference type="ARBA" id="ARBA00022598"/>
    </source>
</evidence>
<feature type="domain" description="Amidase" evidence="8">
    <location>
        <begin position="25"/>
        <end position="467"/>
    </location>
</feature>
<sequence length="486" mass="53088">MQNIYELTAFEIREKVVSGEVTAQEVVEAIFARIEKTDEKIGSFVSLRKEKALEEAKKLDEKIKAGEKLGALAGVPVAIKDNMVSYGDPATSASKILNNYIGVYDATVVTKLKEADAIIIGKTNMDEFAMGSTTKTSYHEKTTKNPWDLDRVPGGSSGGAATSIAAQQCFISLGSDTGGSIRQPASFCGVVGLKPTYGRVSRYGLMAFASSLDQIGPFAKNVKDAALAMNVLAGADEYDATAEDIKVPNYLDALTGDIKGMKIGVPKEYFIDGIRPEVREVVDKALEEFKELGAEIVEISLPHTKYAVPTYYVLAPAEASSNLARFDGVRYGYRAEDIKNIEDLYVKSRSEGFGEEVKRRIMIGTYVLSAGFFDAYFKKAQKVRRLIKNDFDEAFKNVDVIFTPVSPSTAFRLDDKKTPIELYLEDIFTISANLAGIPGLSIPGGYANGLPVGIQLLGKPFKEEDILRAGDAFERKTKNIKFPNID</sequence>
<comment type="similarity">
    <text evidence="1 7">Belongs to the amidase family. GatA subfamily.</text>
</comment>
<dbReference type="PANTHER" id="PTHR11895">
    <property type="entry name" value="TRANSAMIDASE"/>
    <property type="match status" value="1"/>
</dbReference>
<dbReference type="GO" id="GO:0050567">
    <property type="term" value="F:glutaminyl-tRNA synthase (glutamine-hydrolyzing) activity"/>
    <property type="evidence" value="ECO:0007669"/>
    <property type="project" value="UniProtKB-UniRule"/>
</dbReference>
<dbReference type="GO" id="GO:0030956">
    <property type="term" value="C:glutamyl-tRNA(Gln) amidotransferase complex"/>
    <property type="evidence" value="ECO:0007669"/>
    <property type="project" value="InterPro"/>
</dbReference>
<dbReference type="EC" id="6.3.5.7" evidence="7"/>
<keyword evidence="3 7" id="KW-0547">Nucleotide-binding</keyword>
<dbReference type="STRING" id="180163.SAMN02745174_00482"/>
<dbReference type="AlphaFoldDB" id="A0A1T4KL00"/>
<keyword evidence="4 7" id="KW-0067">ATP-binding</keyword>
<keyword evidence="2 7" id="KW-0436">Ligase</keyword>
<evidence type="ECO:0000259" key="8">
    <source>
        <dbReference type="Pfam" id="PF01425"/>
    </source>
</evidence>
<dbReference type="EMBL" id="FUWX01000005">
    <property type="protein sequence ID" value="SJZ43080.1"/>
    <property type="molecule type" value="Genomic_DNA"/>
</dbReference>
<evidence type="ECO:0000256" key="3">
    <source>
        <dbReference type="ARBA" id="ARBA00022741"/>
    </source>
</evidence>
<dbReference type="GO" id="GO:0016740">
    <property type="term" value="F:transferase activity"/>
    <property type="evidence" value="ECO:0007669"/>
    <property type="project" value="UniProtKB-KW"/>
</dbReference>
<dbReference type="GO" id="GO:0006412">
    <property type="term" value="P:translation"/>
    <property type="evidence" value="ECO:0007669"/>
    <property type="project" value="UniProtKB-UniRule"/>
</dbReference>
<proteinExistence type="inferred from homology"/>
<keyword evidence="9" id="KW-0808">Transferase</keyword>
<dbReference type="InterPro" id="IPR004412">
    <property type="entry name" value="GatA"/>
</dbReference>
<dbReference type="InterPro" id="IPR020556">
    <property type="entry name" value="Amidase_CS"/>
</dbReference>